<dbReference type="Pfam" id="PF13369">
    <property type="entry name" value="Transglut_core2"/>
    <property type="match status" value="1"/>
</dbReference>
<evidence type="ECO:0000313" key="3">
    <source>
        <dbReference type="EMBL" id="RZO76645.1"/>
    </source>
</evidence>
<gene>
    <name evidence="3" type="ORF">EVA68_03640</name>
</gene>
<dbReference type="EMBL" id="SHAG01000009">
    <property type="protein sequence ID" value="RZO76645.1"/>
    <property type="molecule type" value="Genomic_DNA"/>
</dbReference>
<feature type="domain" description="Protein SirB1 N-terminal" evidence="2">
    <location>
        <begin position="58"/>
        <end position="188"/>
    </location>
</feature>
<sequence length="273" mass="31448">MVTQFQERFTEIVSLPDEEIRLDEAALVIAAEMQDNIDIEYYLSLIVSLKNKFERVQEESLEVSVSNLIEFIHVKEGFSGNITDYYDPANSYLNRVIDKKIGIPISLALIHIALGSRLGLPVHGMNFPQHFLVCYALEEPVIVDPFSGRVLSKADCTKLLRQHLGSKAILEDEYFAHASKRDILVRLLDNLKKIFWRKKAWVQSKFCIDSQLMLIPNATEFSVQLGAIYEMQGNVELAQHTYTEVLYRSTDKHLRKQISKRLLTLEPRNRTLH</sequence>
<evidence type="ECO:0000259" key="2">
    <source>
        <dbReference type="Pfam" id="PF13369"/>
    </source>
</evidence>
<reference evidence="3 4" key="1">
    <citation type="submission" date="2019-02" db="EMBL/GenBank/DDBJ databases">
        <title>Prokaryotic population dynamics and viral predation in marine succession experiment using metagenomics: the confinement effect.</title>
        <authorList>
            <person name="Haro-Moreno J.M."/>
            <person name="Rodriguez-Valera F."/>
            <person name="Lopez-Perez M."/>
        </authorList>
    </citation>
    <scope>NUCLEOTIDE SEQUENCE [LARGE SCALE GENOMIC DNA]</scope>
    <source>
        <strain evidence="3">MED-G157</strain>
    </source>
</reference>
<dbReference type="PANTHER" id="PTHR31350:SF21">
    <property type="entry name" value="F-BOX ONLY PROTEIN 21"/>
    <property type="match status" value="1"/>
</dbReference>
<evidence type="ECO:0000313" key="4">
    <source>
        <dbReference type="Proteomes" id="UP000316199"/>
    </source>
</evidence>
<comment type="similarity">
    <text evidence="1">Belongs to the UPF0162 family.</text>
</comment>
<name>A0A520S2E4_9GAMM</name>
<dbReference type="Proteomes" id="UP000316199">
    <property type="component" value="Unassembled WGS sequence"/>
</dbReference>
<dbReference type="InterPro" id="IPR032698">
    <property type="entry name" value="SirB1_N"/>
</dbReference>
<dbReference type="PANTHER" id="PTHR31350">
    <property type="entry name" value="SI:DKEY-261L7.2"/>
    <property type="match status" value="1"/>
</dbReference>
<evidence type="ECO:0000256" key="1">
    <source>
        <dbReference type="ARBA" id="ARBA00007100"/>
    </source>
</evidence>
<proteinExistence type="inferred from homology"/>
<dbReference type="AlphaFoldDB" id="A0A520S2E4"/>
<comment type="caution">
    <text evidence="3">The sequence shown here is derived from an EMBL/GenBank/DDBJ whole genome shotgun (WGS) entry which is preliminary data.</text>
</comment>
<protein>
    <recommendedName>
        <fullName evidence="2">Protein SirB1 N-terminal domain-containing protein</fullName>
    </recommendedName>
</protein>
<organism evidence="3 4">
    <name type="scientific">OM182 bacterium</name>
    <dbReference type="NCBI Taxonomy" id="2510334"/>
    <lineage>
        <taxon>Bacteria</taxon>
        <taxon>Pseudomonadati</taxon>
        <taxon>Pseudomonadota</taxon>
        <taxon>Gammaproteobacteria</taxon>
        <taxon>OMG group</taxon>
        <taxon>OM182 clade</taxon>
    </lineage>
</organism>
<accession>A0A520S2E4</accession>